<accession>A0A183TQL2</accession>
<dbReference type="InterPro" id="IPR038586">
    <property type="entry name" value="Tctex-1-like_sf"/>
</dbReference>
<dbReference type="Gene3D" id="3.30.1140.40">
    <property type="entry name" value="Tctex-1"/>
    <property type="match status" value="1"/>
</dbReference>
<evidence type="ECO:0000313" key="1">
    <source>
        <dbReference type="EMBL" id="VDM05146.1"/>
    </source>
</evidence>
<dbReference type="Proteomes" id="UP000275846">
    <property type="component" value="Unassembled WGS sequence"/>
</dbReference>
<protein>
    <submittedName>
        <fullName evidence="1 3">Uncharacterized protein</fullName>
    </submittedName>
</protein>
<dbReference type="WBParaSite" id="SSLN_0001947401-mRNA-1">
    <property type="protein sequence ID" value="SSLN_0001947401-mRNA-1"/>
    <property type="gene ID" value="SSLN_0001947401"/>
</dbReference>
<evidence type="ECO:0000313" key="2">
    <source>
        <dbReference type="Proteomes" id="UP000275846"/>
    </source>
</evidence>
<reference evidence="3" key="1">
    <citation type="submission" date="2016-06" db="UniProtKB">
        <authorList>
            <consortium name="WormBaseParasite"/>
        </authorList>
    </citation>
    <scope>IDENTIFICATION</scope>
</reference>
<keyword evidence="2" id="KW-1185">Reference proteome</keyword>
<organism evidence="3">
    <name type="scientific">Schistocephalus solidus</name>
    <name type="common">Tapeworm</name>
    <dbReference type="NCBI Taxonomy" id="70667"/>
    <lineage>
        <taxon>Eukaryota</taxon>
        <taxon>Metazoa</taxon>
        <taxon>Spiralia</taxon>
        <taxon>Lophotrochozoa</taxon>
        <taxon>Platyhelminthes</taxon>
        <taxon>Cestoda</taxon>
        <taxon>Eucestoda</taxon>
        <taxon>Diphyllobothriidea</taxon>
        <taxon>Diphyllobothriidae</taxon>
        <taxon>Schistocephalus</taxon>
    </lineage>
</organism>
<reference evidence="1 2" key="2">
    <citation type="submission" date="2018-11" db="EMBL/GenBank/DDBJ databases">
        <authorList>
            <consortium name="Pathogen Informatics"/>
        </authorList>
    </citation>
    <scope>NUCLEOTIDE SEQUENCE [LARGE SCALE GENOMIC DNA]</scope>
    <source>
        <strain evidence="1 2">NST_G2</strain>
    </source>
</reference>
<sequence length="287" mass="32467">MIIRDRLREILHEHHNCKITRCKKNPKSITASTVLREDNACFRIVSSVLTLEAAGQGIIFASQALHEKDTDTHFSFVFQHKDAVTVSAVFLVRQFVRFPNEIRSNSADIQAVYTKGKSGVTRRKVTIPRSVESLTMYVSTRTAQSIYLLASSVGLEHELHWCGQFIIERTESSQLGIGLLTADDLIQHPQSTRTTKLLWTRPCVTYLDGLLSCARHFAAFPDSQMVREGGREADTEGSISTKLQHFSHNTLTVLARKPPEVSFRFFDCFDPLTSEKHRLVNRVLPLL</sequence>
<dbReference type="EMBL" id="UYSU01045234">
    <property type="protein sequence ID" value="VDM05146.1"/>
    <property type="molecule type" value="Genomic_DNA"/>
</dbReference>
<gene>
    <name evidence="1" type="ORF">SSLN_LOCUS18760</name>
</gene>
<dbReference type="OrthoDB" id="6276302at2759"/>
<dbReference type="AlphaFoldDB" id="A0A183TQL2"/>
<evidence type="ECO:0000313" key="3">
    <source>
        <dbReference type="WBParaSite" id="SSLN_0001947401-mRNA-1"/>
    </source>
</evidence>
<name>A0A183TQL2_SCHSO</name>
<proteinExistence type="predicted"/>